<reference evidence="1" key="1">
    <citation type="journal article" date="2015" name="MBio">
        <title>Eco-Evolutionary Dynamics of Episomes among Ecologically Cohesive Bacterial Populations.</title>
        <authorList>
            <person name="Xue H."/>
            <person name="Cordero O.X."/>
            <person name="Camas F.M."/>
            <person name="Trimble W."/>
            <person name="Meyer F."/>
            <person name="Guglielmini J."/>
            <person name="Rocha E.P."/>
            <person name="Polz M.F."/>
        </authorList>
    </citation>
    <scope>NUCLEOTIDE SEQUENCE</scope>
    <source>
        <strain evidence="1">FF_308</strain>
    </source>
</reference>
<proteinExistence type="predicted"/>
<dbReference type="AlphaFoldDB" id="A0A0H3ZPQ5"/>
<sequence length="133" mass="15054">MSNEIQQQIDELKAKKKVTGADRARLKVLERQLKQSQKDDQAEAKSKTNVFATKPTTKINPLPIRFSGGERTGLTELANDIKSDSMELVITELGSEREINDTKLVRAAVYLLKQHSHKEIVEAIKQVKLNMIR</sequence>
<accession>A0A0H3ZPQ5</accession>
<organism evidence="1">
    <name type="scientific">Vibrio splendidus</name>
    <dbReference type="NCBI Taxonomy" id="29497"/>
    <lineage>
        <taxon>Bacteria</taxon>
        <taxon>Pseudomonadati</taxon>
        <taxon>Pseudomonadota</taxon>
        <taxon>Gammaproteobacteria</taxon>
        <taxon>Vibrionales</taxon>
        <taxon>Vibrionaceae</taxon>
        <taxon>Vibrio</taxon>
    </lineage>
</organism>
<protein>
    <submittedName>
        <fullName evidence="1">Uncharacterized protein</fullName>
    </submittedName>
</protein>
<dbReference type="RefSeq" id="WP_371729034.1">
    <property type="nucleotide sequence ID" value="NZ_JBGONR010000050.1"/>
</dbReference>
<dbReference type="EMBL" id="KP795491">
    <property type="protein sequence ID" value="AKN36427.1"/>
    <property type="molecule type" value="Genomic_DNA"/>
</dbReference>
<name>A0A0H3ZPQ5_VIBSP</name>
<evidence type="ECO:0000313" key="1">
    <source>
        <dbReference type="EMBL" id="AKN36427.1"/>
    </source>
</evidence>